<feature type="compositionally biased region" description="Polar residues" evidence="1">
    <location>
        <begin position="56"/>
        <end position="84"/>
    </location>
</feature>
<reference evidence="2" key="1">
    <citation type="submission" date="2020-06" db="EMBL/GenBank/DDBJ databases">
        <title>WGS assembly of Ceratodon purpureus strain R40.</title>
        <authorList>
            <person name="Carey S.B."/>
            <person name="Jenkins J."/>
            <person name="Shu S."/>
            <person name="Lovell J.T."/>
            <person name="Sreedasyam A."/>
            <person name="Maumus F."/>
            <person name="Tiley G.P."/>
            <person name="Fernandez-Pozo N."/>
            <person name="Barry K."/>
            <person name="Chen C."/>
            <person name="Wang M."/>
            <person name="Lipzen A."/>
            <person name="Daum C."/>
            <person name="Saski C.A."/>
            <person name="Payton A.C."/>
            <person name="Mcbreen J.C."/>
            <person name="Conrad R.E."/>
            <person name="Kollar L.M."/>
            <person name="Olsson S."/>
            <person name="Huttunen S."/>
            <person name="Landis J.B."/>
            <person name="Wickett N.J."/>
            <person name="Johnson M.G."/>
            <person name="Rensing S.A."/>
            <person name="Grimwood J."/>
            <person name="Schmutz J."/>
            <person name="Mcdaniel S.F."/>
        </authorList>
    </citation>
    <scope>NUCLEOTIDE SEQUENCE</scope>
    <source>
        <strain evidence="2">R40</strain>
    </source>
</reference>
<sequence>MPLSLQHFEHKETQISDRTSADPISCKRCDICTNPAPADMTVFGPAFPRGDDSTRQRSSPSILHTSNERTSTPTHHIITSQGIKHSTEKNAPNMLHSTANHNTHLSHSTQQFGNTPLPNP</sequence>
<accession>A0A8T0IIQ5</accession>
<protein>
    <submittedName>
        <fullName evidence="2">Uncharacterized protein</fullName>
    </submittedName>
</protein>
<dbReference type="AlphaFoldDB" id="A0A8T0IIQ5"/>
<evidence type="ECO:0000313" key="2">
    <source>
        <dbReference type="EMBL" id="KAG0582343.1"/>
    </source>
</evidence>
<gene>
    <name evidence="2" type="ORF">KC19_3G052900</name>
</gene>
<feature type="region of interest" description="Disordered" evidence="1">
    <location>
        <begin position="1"/>
        <end position="20"/>
    </location>
</feature>
<dbReference type="EMBL" id="CM026423">
    <property type="protein sequence ID" value="KAG0582343.1"/>
    <property type="molecule type" value="Genomic_DNA"/>
</dbReference>
<dbReference type="Proteomes" id="UP000822688">
    <property type="component" value="Chromosome 3"/>
</dbReference>
<keyword evidence="3" id="KW-1185">Reference proteome</keyword>
<feature type="compositionally biased region" description="Polar residues" evidence="1">
    <location>
        <begin position="95"/>
        <end position="120"/>
    </location>
</feature>
<organism evidence="2 3">
    <name type="scientific">Ceratodon purpureus</name>
    <name type="common">Fire moss</name>
    <name type="synonym">Dicranum purpureum</name>
    <dbReference type="NCBI Taxonomy" id="3225"/>
    <lineage>
        <taxon>Eukaryota</taxon>
        <taxon>Viridiplantae</taxon>
        <taxon>Streptophyta</taxon>
        <taxon>Embryophyta</taxon>
        <taxon>Bryophyta</taxon>
        <taxon>Bryophytina</taxon>
        <taxon>Bryopsida</taxon>
        <taxon>Dicranidae</taxon>
        <taxon>Pseudoditrichales</taxon>
        <taxon>Ditrichaceae</taxon>
        <taxon>Ceratodon</taxon>
    </lineage>
</organism>
<proteinExistence type="predicted"/>
<evidence type="ECO:0000256" key="1">
    <source>
        <dbReference type="SAM" id="MobiDB-lite"/>
    </source>
</evidence>
<name>A0A8T0IIQ5_CERPU</name>
<evidence type="ECO:0000313" key="3">
    <source>
        <dbReference type="Proteomes" id="UP000822688"/>
    </source>
</evidence>
<comment type="caution">
    <text evidence="2">The sequence shown here is derived from an EMBL/GenBank/DDBJ whole genome shotgun (WGS) entry which is preliminary data.</text>
</comment>
<feature type="region of interest" description="Disordered" evidence="1">
    <location>
        <begin position="44"/>
        <end position="120"/>
    </location>
</feature>